<organism evidence="3 4">
    <name type="scientific">Rhizoctonia solani</name>
    <dbReference type="NCBI Taxonomy" id="456999"/>
    <lineage>
        <taxon>Eukaryota</taxon>
        <taxon>Fungi</taxon>
        <taxon>Dikarya</taxon>
        <taxon>Basidiomycota</taxon>
        <taxon>Agaricomycotina</taxon>
        <taxon>Agaricomycetes</taxon>
        <taxon>Cantharellales</taxon>
        <taxon>Ceratobasidiaceae</taxon>
        <taxon>Rhizoctonia</taxon>
    </lineage>
</organism>
<feature type="region of interest" description="Disordered" evidence="1">
    <location>
        <begin position="230"/>
        <end position="267"/>
    </location>
</feature>
<feature type="domain" description="BZIP" evidence="2">
    <location>
        <begin position="37"/>
        <end position="52"/>
    </location>
</feature>
<dbReference type="AlphaFoldDB" id="A0A8H3B8K6"/>
<comment type="caution">
    <text evidence="3">The sequence shown here is derived from an EMBL/GenBank/DDBJ whole genome shotgun (WGS) entry which is preliminary data.</text>
</comment>
<sequence length="278" mass="29845">MSALGKRSPPRNINMVSQSHDSDEDMSTPPGSTKETRSLSRNAQAQARLRARRKAYVESLEEKVKRLQTVVDAIALNPNHARATASASPSSSHLLSPFGGSPETPASDPSASMHQPPEPFVQQLQVDNARLRRERDALQVQIDALIGYISRGYTIPPDSTFSGTTAPSVDNGLSPNPGSDAEIDSRVPMAGSPLIQGDAYNQEELDRLLSMNDPNLAFMRYLNLQASGSSSFQVPHSSNSGESSPGTFDSLSAPGTQTESTTSFIQGAHSISRSNMMF</sequence>
<evidence type="ECO:0000259" key="2">
    <source>
        <dbReference type="PROSITE" id="PS00036"/>
    </source>
</evidence>
<dbReference type="EMBL" id="CAJMWV010001954">
    <property type="protein sequence ID" value="CAE6450190.1"/>
    <property type="molecule type" value="Genomic_DNA"/>
</dbReference>
<evidence type="ECO:0000313" key="3">
    <source>
        <dbReference type="EMBL" id="CAE6450190.1"/>
    </source>
</evidence>
<dbReference type="GO" id="GO:0003700">
    <property type="term" value="F:DNA-binding transcription factor activity"/>
    <property type="evidence" value="ECO:0007669"/>
    <property type="project" value="InterPro"/>
</dbReference>
<accession>A0A8H3B8K6</accession>
<dbReference type="Gene3D" id="1.20.5.170">
    <property type="match status" value="1"/>
</dbReference>
<feature type="region of interest" description="Disordered" evidence="1">
    <location>
        <begin position="159"/>
        <end position="190"/>
    </location>
</feature>
<gene>
    <name evidence="3" type="ORF">RDB_LOCUS65366</name>
</gene>
<dbReference type="PROSITE" id="PS00036">
    <property type="entry name" value="BZIP_BASIC"/>
    <property type="match status" value="1"/>
</dbReference>
<feature type="compositionally biased region" description="Polar residues" evidence="1">
    <location>
        <begin position="159"/>
        <end position="177"/>
    </location>
</feature>
<proteinExistence type="predicted"/>
<protein>
    <recommendedName>
        <fullName evidence="2">BZIP domain-containing protein</fullName>
    </recommendedName>
</protein>
<dbReference type="SUPFAM" id="SSF57959">
    <property type="entry name" value="Leucine zipper domain"/>
    <property type="match status" value="1"/>
</dbReference>
<feature type="region of interest" description="Disordered" evidence="1">
    <location>
        <begin position="82"/>
        <end position="117"/>
    </location>
</feature>
<dbReference type="Proteomes" id="UP000663831">
    <property type="component" value="Unassembled WGS sequence"/>
</dbReference>
<name>A0A8H3B8K6_9AGAM</name>
<feature type="compositionally biased region" description="Low complexity" evidence="1">
    <location>
        <begin position="85"/>
        <end position="101"/>
    </location>
</feature>
<reference evidence="3" key="1">
    <citation type="submission" date="2021-01" db="EMBL/GenBank/DDBJ databases">
        <authorList>
            <person name="Kaushik A."/>
        </authorList>
    </citation>
    <scope>NUCLEOTIDE SEQUENCE</scope>
    <source>
        <strain evidence="3">AG3-1AP</strain>
    </source>
</reference>
<dbReference type="InterPro" id="IPR046347">
    <property type="entry name" value="bZIP_sf"/>
</dbReference>
<dbReference type="CDD" id="cd14686">
    <property type="entry name" value="bZIP"/>
    <property type="match status" value="1"/>
</dbReference>
<evidence type="ECO:0000313" key="4">
    <source>
        <dbReference type="Proteomes" id="UP000663831"/>
    </source>
</evidence>
<evidence type="ECO:0000256" key="1">
    <source>
        <dbReference type="SAM" id="MobiDB-lite"/>
    </source>
</evidence>
<feature type="region of interest" description="Disordered" evidence="1">
    <location>
        <begin position="1"/>
        <end position="53"/>
    </location>
</feature>
<dbReference type="InterPro" id="IPR004827">
    <property type="entry name" value="bZIP"/>
</dbReference>
<dbReference type="OrthoDB" id="203440at2759"/>